<feature type="region of interest" description="Disordered" evidence="3">
    <location>
        <begin position="448"/>
        <end position="526"/>
    </location>
</feature>
<dbReference type="InterPro" id="IPR018511">
    <property type="entry name" value="Hemolysin-typ_Ca-bd_CS"/>
</dbReference>
<organism evidence="4 5">
    <name type="scientific">Algicella marina</name>
    <dbReference type="NCBI Taxonomy" id="2683284"/>
    <lineage>
        <taxon>Bacteria</taxon>
        <taxon>Pseudomonadati</taxon>
        <taxon>Pseudomonadota</taxon>
        <taxon>Alphaproteobacteria</taxon>
        <taxon>Rhodobacterales</taxon>
        <taxon>Paracoccaceae</taxon>
        <taxon>Algicella</taxon>
    </lineage>
</organism>
<feature type="compositionally biased region" description="Basic and acidic residues" evidence="3">
    <location>
        <begin position="669"/>
        <end position="678"/>
    </location>
</feature>
<evidence type="ECO:0000313" key="4">
    <source>
        <dbReference type="EMBL" id="QHQ34093.1"/>
    </source>
</evidence>
<evidence type="ECO:0000256" key="2">
    <source>
        <dbReference type="ARBA" id="ARBA00022525"/>
    </source>
</evidence>
<protein>
    <recommendedName>
        <fullName evidence="6">Calcium-binding protein</fullName>
    </recommendedName>
</protein>
<evidence type="ECO:0008006" key="6">
    <source>
        <dbReference type="Google" id="ProtNLM"/>
    </source>
</evidence>
<feature type="region of interest" description="Disordered" evidence="3">
    <location>
        <begin position="746"/>
        <end position="780"/>
    </location>
</feature>
<evidence type="ECO:0000256" key="1">
    <source>
        <dbReference type="ARBA" id="ARBA00004613"/>
    </source>
</evidence>
<dbReference type="Proteomes" id="UP000464495">
    <property type="component" value="Chromosome"/>
</dbReference>
<comment type="subcellular location">
    <subcellularLocation>
        <location evidence="1">Secreted</location>
    </subcellularLocation>
</comment>
<feature type="region of interest" description="Disordered" evidence="3">
    <location>
        <begin position="913"/>
        <end position="945"/>
    </location>
</feature>
<feature type="compositionally biased region" description="Gly residues" evidence="3">
    <location>
        <begin position="756"/>
        <end position="769"/>
    </location>
</feature>
<dbReference type="PROSITE" id="PS00330">
    <property type="entry name" value="HEMOLYSIN_CALCIUM"/>
    <property type="match status" value="13"/>
</dbReference>
<dbReference type="PANTHER" id="PTHR38340:SF1">
    <property type="entry name" value="S-LAYER PROTEIN"/>
    <property type="match status" value="1"/>
</dbReference>
<keyword evidence="5" id="KW-1185">Reference proteome</keyword>
<proteinExistence type="predicted"/>
<sequence length="1600" mass="167869">MTEIRNFIFGNSLINHVSGSHQTTVPYWLDALADTAGHSYSVDGQFGNLLSHLGTNPIPNWWFGDGVEGSWNSSFANSDYTNVMITTANYIQYQGPDEQYYGNSHTPISATLELVDMVHAREPNAVVDIYVGWPDMAGVFPNFPPSDAQFDTYNQLTMTTYMEWYDEYYAALQAARPGVTMNLMPVGPAMAHLFTTVLSDVSAADLYEDNAPHGTETLYFLASLATYAFMYDELPPADFQIPNNILPSVRAAYSDILTELADFTGIDPAEVEGGSDGDSSGGGVDVEPEVNVVDGDDRNNNIVGTDGMDAISGLGGNDTIQAGDGNDTIDAGAGNDSVWGDQGADNIHGGDGSDFLSGGRGNDVVEGNSGDDWINGNYGNDILNGGGGNDTINAGAGRDTIYAGNGDDRVRGGNGRDTVYLGAGHDRFTDNGQTGENAVDTVYGGDGDDAIHGGGGDDRFYGEGGNDRIFGGSGNDQIRGGAGDDSLHGREGADTIFGGNGHDFINAGSGNDTVEGGNGRDRVRLGGGDDRFVDNDQAGFQGSDTVSGGAGNDTILGGGGNDRLFGGSGADTINGGLENDHISGGEGADTLNGGWGDDFINGAQGADIINAGGGDDHVFGGLGADVVDLGDGNDIFQDSAEQGASGADTVYGGAGNDIINGGGGQDSLHGGDGDDEVRGGVGNDDITGGAGNDVLHGGAGDDSIDGGGGADTIFGGTGNDTVSGGNGRDTVDLGAGNDVYTDTAQGDFHGEDTISGGAGNDRINGGGGNDTINGDNGSDTLFGGAGDDTIHGGAGVDVLNGGTGADILTGGEGADTFVYTSVGQSNFAGGIDTITDFTRGTDIIDLSGIDANTSVAGNQAFGFIGGLDFTGTAGELRFANGQLLGDVDGDGNSDFSINLTGVGNLSGANLELGVDEEPTDGEGGGGGGDPVILPNDNGQPAPEQDTFGESNPSLGMGLEGIADWSSQAPFIDVMKFARPWIGHVGDQWGGYGHDRLEENGFLDENGWPTDIPAGVSSIQAVVMADLPEESASLAGRYRLTWEGEGDVEVIGGRISNITRSNGEIWFDFEPGGSGTVISISSTDPNNNGNYIRDIELVHEDNIEAHEAGAIFNPDWIDLIEDLRSVRFMDWMQTNNSPQVDWSDRPTPDNYTYFDGGVPVEIMVQLANQIGADPWFNMPHQANDEYMREFAEYVRDNLDPELRAYVEYSNEVWNYGFEQAHWAAEQATARWGNAANDGGWMQFYGARAAEMAIIWDDVFGNQADDRVINVIGTHTGWPGLEQYMFNSELWVRETGNDAPYTYFDAYAVTGYFGIELGNSRAGEVLGWIEDSRNAAIADANAQGLTGSARTRYIEEHQYDQASAIAAEDLRTGSLAELIGETYAYQSAAATAAGLEMVMYEGGTHVVGVGGNVNNAELAAFFNHFNYTPEMAELYEILLEGWQAAGGGLFNAFVDVSDPSQYGSWGALRYLEDDNPRWDVLNDFNNNVAAWWEDRSADTFDQGVFINGTDGNDAIGGTAEEDILLGGRGNDVLSGYGGEDRLHGGMGNDTAWLIGSYEDYTFTSDNGTVIATHSSGRTFLTDIENVVFEENPDVAYAANSLF</sequence>
<name>A0A6P1SXN0_9RHOB</name>
<dbReference type="RefSeq" id="WP_161860664.1">
    <property type="nucleotide sequence ID" value="NZ_CP046620.1"/>
</dbReference>
<dbReference type="InterPro" id="IPR050557">
    <property type="entry name" value="RTX_toxin/Mannuronan_C5-epim"/>
</dbReference>
<feature type="compositionally biased region" description="Low complexity" evidence="3">
    <location>
        <begin position="770"/>
        <end position="780"/>
    </location>
</feature>
<dbReference type="KEGG" id="amaq:GO499_02285"/>
<feature type="compositionally biased region" description="Basic and acidic residues" evidence="3">
    <location>
        <begin position="449"/>
        <end position="461"/>
    </location>
</feature>
<feature type="region of interest" description="Disordered" evidence="3">
    <location>
        <begin position="657"/>
        <end position="727"/>
    </location>
</feature>
<evidence type="ECO:0000313" key="5">
    <source>
        <dbReference type="Proteomes" id="UP000464495"/>
    </source>
</evidence>
<evidence type="ECO:0000256" key="3">
    <source>
        <dbReference type="SAM" id="MobiDB-lite"/>
    </source>
</evidence>
<dbReference type="Pfam" id="PF00353">
    <property type="entry name" value="HemolysinCabind"/>
    <property type="match status" value="11"/>
</dbReference>
<dbReference type="InterPro" id="IPR011049">
    <property type="entry name" value="Serralysin-like_metalloprot_C"/>
</dbReference>
<feature type="compositionally biased region" description="Gly residues" evidence="3">
    <location>
        <begin position="697"/>
        <end position="718"/>
    </location>
</feature>
<dbReference type="GO" id="GO:0005509">
    <property type="term" value="F:calcium ion binding"/>
    <property type="evidence" value="ECO:0007669"/>
    <property type="project" value="InterPro"/>
</dbReference>
<dbReference type="SUPFAM" id="SSF51120">
    <property type="entry name" value="beta-Roll"/>
    <property type="match status" value="7"/>
</dbReference>
<keyword evidence="2" id="KW-0964">Secreted</keyword>
<dbReference type="GO" id="GO:0005576">
    <property type="term" value="C:extracellular region"/>
    <property type="evidence" value="ECO:0007669"/>
    <property type="project" value="UniProtKB-SubCell"/>
</dbReference>
<dbReference type="PRINTS" id="PR00313">
    <property type="entry name" value="CABNDNGRPT"/>
</dbReference>
<dbReference type="EMBL" id="CP046620">
    <property type="protein sequence ID" value="QHQ34093.1"/>
    <property type="molecule type" value="Genomic_DNA"/>
</dbReference>
<dbReference type="PANTHER" id="PTHR38340">
    <property type="entry name" value="S-LAYER PROTEIN"/>
    <property type="match status" value="1"/>
</dbReference>
<accession>A0A6P1SXN0</accession>
<feature type="region of interest" description="Disordered" evidence="3">
    <location>
        <begin position="271"/>
        <end position="300"/>
    </location>
</feature>
<reference evidence="4 5" key="1">
    <citation type="submission" date="2019-12" db="EMBL/GenBank/DDBJ databases">
        <title>Complete genome sequence of Algicella marina strain 9Alg 56(T) isolated from the red alga Tichocarpus crinitus.</title>
        <authorList>
            <person name="Kim S.-G."/>
            <person name="Nedashkovskaya O.I."/>
        </authorList>
    </citation>
    <scope>NUCLEOTIDE SEQUENCE [LARGE SCALE GENOMIC DNA]</scope>
    <source>
        <strain evidence="4 5">9Alg 56</strain>
    </source>
</reference>
<dbReference type="Gene3D" id="2.150.10.10">
    <property type="entry name" value="Serralysin-like metalloprotease, C-terminal"/>
    <property type="match status" value="8"/>
</dbReference>
<dbReference type="InterPro" id="IPR001343">
    <property type="entry name" value="Hemolysn_Ca-bd"/>
</dbReference>
<feature type="region of interest" description="Disordered" evidence="3">
    <location>
        <begin position="314"/>
        <end position="373"/>
    </location>
</feature>
<gene>
    <name evidence="4" type="ORF">GO499_02285</name>
</gene>